<keyword evidence="2" id="KW-1185">Reference proteome</keyword>
<reference evidence="1 2" key="1">
    <citation type="journal article" date="2023" name="Elife">
        <title>Identification of key yeast species and microbe-microbe interactions impacting larval growth of Drosophila in the wild.</title>
        <authorList>
            <person name="Mure A."/>
            <person name="Sugiura Y."/>
            <person name="Maeda R."/>
            <person name="Honda K."/>
            <person name="Sakurai N."/>
            <person name="Takahashi Y."/>
            <person name="Watada M."/>
            <person name="Katoh T."/>
            <person name="Gotoh A."/>
            <person name="Gotoh Y."/>
            <person name="Taniguchi I."/>
            <person name="Nakamura K."/>
            <person name="Hayashi T."/>
            <person name="Katayama T."/>
            <person name="Uemura T."/>
            <person name="Hattori Y."/>
        </authorList>
    </citation>
    <scope>NUCLEOTIDE SEQUENCE [LARGE SCALE GENOMIC DNA]</scope>
    <source>
        <strain evidence="1 2">PK-24</strain>
    </source>
</reference>
<organism evidence="1 2">
    <name type="scientific">Pichia kluyveri</name>
    <name type="common">Yeast</name>
    <dbReference type="NCBI Taxonomy" id="36015"/>
    <lineage>
        <taxon>Eukaryota</taxon>
        <taxon>Fungi</taxon>
        <taxon>Dikarya</taxon>
        <taxon>Ascomycota</taxon>
        <taxon>Saccharomycotina</taxon>
        <taxon>Pichiomycetes</taxon>
        <taxon>Pichiales</taxon>
        <taxon>Pichiaceae</taxon>
        <taxon>Pichia</taxon>
    </lineage>
</organism>
<dbReference type="AlphaFoldDB" id="A0AAV5R6A8"/>
<accession>A0AAV5R6A8</accession>
<evidence type="ECO:0000313" key="2">
    <source>
        <dbReference type="Proteomes" id="UP001378960"/>
    </source>
</evidence>
<comment type="caution">
    <text evidence="1">The sequence shown here is derived from an EMBL/GenBank/DDBJ whole genome shotgun (WGS) entry which is preliminary data.</text>
</comment>
<proteinExistence type="predicted"/>
<protein>
    <submittedName>
        <fullName evidence="1">Uncharacterized protein</fullName>
    </submittedName>
</protein>
<name>A0AAV5R6A8_PICKL</name>
<gene>
    <name evidence="1" type="ORF">DAPK24_031120</name>
</gene>
<evidence type="ECO:0000313" key="1">
    <source>
        <dbReference type="EMBL" id="GMM46537.1"/>
    </source>
</evidence>
<dbReference type="EMBL" id="BTGB01000003">
    <property type="protein sequence ID" value="GMM46537.1"/>
    <property type="molecule type" value="Genomic_DNA"/>
</dbReference>
<sequence length="126" mass="14099">MLEIMNLKDMFPIAVKLTSDEKNSREEEIGELSELGLMIEDLEGAPISHKTYIFNQASRMGVFHEMSDQLKKVDNNTSSINLFIGIHLIQQIIVKGVYVMTVNDVYVGSKSDKLGGTIKSSYDAEL</sequence>
<dbReference type="Proteomes" id="UP001378960">
    <property type="component" value="Unassembled WGS sequence"/>
</dbReference>